<evidence type="ECO:0000259" key="5">
    <source>
        <dbReference type="Pfam" id="PF05567"/>
    </source>
</evidence>
<gene>
    <name evidence="6" type="ORF">LMG26411_06856</name>
</gene>
<proteinExistence type="predicted"/>
<evidence type="ECO:0000256" key="2">
    <source>
        <dbReference type="ARBA" id="ARBA00022837"/>
    </source>
</evidence>
<sequence length="1095" mass="113372">MPNPGRSLRRHAACALTLLALAGAGSAWAEDIDLFTGLQNNANAKPNVLILLDNAAAWDANVTVNCTSPGYVSSGNSTSNVGAEQCALHAAVATLAQNPAMAGNMNMGLMMFGTKGNYGGQFKFQAATPPSPPPAPALPLMDATGTANFMAYLKTIDRNNDKGNGSQVGGAMQEAWAFFAGKKGISGTSYAGQSPITNPCQRNFIIYIANAMNNGKPQDGGQLGASDLADAGASAAQQKQITIPGSYTQYQSNWGDEWARFMYQTDVNGSLVNNQNVITYTIAVTDGSNPDYVAFTQSMATNGGGKSYVVKMGDITAMTNALLEIFSEMQAVNNVFASVSLPVSVNSQGTYLNQVYIGMFRPDATAAPRWIGNLKQYKLGYDSNNQIVMLDSTATGPSQQSAISNAGTGFISPNAKSYWSAEPPLSFSSSGYGTGSVTSWPSTGFWANSPSGSSGALDLADGEVVEKGGAGEMLRAQYLTAQTSRRLLTCASGACAANTALASFDTGNTWLVGTAGQAALKTTAADVSNMVNWVRGADVYAALAAASGSSGNGNGKGSSGSGSGTSTSAVGAEAEAGPGGAVTVRPSIHGDVLHSRPVVVNYGGTTGIVVFYGANDGVFHAINGNQSSGIGGVRPGGELWGFVPPEFYGKLGRIYSNTPTIKLPGSTYGTARDYFFDGTTTLYQDLRDPKNPRVILYITARRGGALLYAMDVTDPVNPKYLWSTTNTQIPELGQTWSQPRVVLVKGSTNPVLVMGAGYDTAEDSDPAPGTNTSGRGVIVLDALTGGVVRAWLADCTGLVSTICASPTGLSRAIPSDVAAVDRNGDGYIDKAYVGDVGGNVWRVDFETSAGTAPSAWTMGKLAALGGAANTNDARKFLYAPDVVSTGTYDAIAMGTGDREHPLYSASTTAGTAYNVVNRFYVIKDTTLSGGLPSTWTPLTDANLFDATATQYVDSTSRKGFYITLAKGEKIVNAPLTVSGYTYFGTNTPSVPTPGACYPDLGVARGYSVSFLTGLGQNTNRFITFDGGGLPPSPVFGIVSVTNASGVTGNVGVLIGGGNQTGPGGGNNTSPLGGQKVVPLGVGKRKRLYWYSQIDK</sequence>
<feature type="domain" description="PilY1 beta-propeller" evidence="5">
    <location>
        <begin position="608"/>
        <end position="845"/>
    </location>
</feature>
<evidence type="ECO:0000256" key="4">
    <source>
        <dbReference type="SAM" id="SignalP"/>
    </source>
</evidence>
<protein>
    <recommendedName>
        <fullName evidence="5">PilY1 beta-propeller domain-containing protein</fullName>
    </recommendedName>
</protein>
<organism evidence="6 7">
    <name type="scientific">Cupriavidus numazuensis</name>
    <dbReference type="NCBI Taxonomy" id="221992"/>
    <lineage>
        <taxon>Bacteria</taxon>
        <taxon>Pseudomonadati</taxon>
        <taxon>Pseudomonadota</taxon>
        <taxon>Betaproteobacteria</taxon>
        <taxon>Burkholderiales</taxon>
        <taxon>Burkholderiaceae</taxon>
        <taxon>Cupriavidus</taxon>
    </lineage>
</organism>
<feature type="compositionally biased region" description="Gly residues" evidence="3">
    <location>
        <begin position="550"/>
        <end position="563"/>
    </location>
</feature>
<feature type="region of interest" description="Disordered" evidence="3">
    <location>
        <begin position="548"/>
        <end position="578"/>
    </location>
</feature>
<keyword evidence="2" id="KW-0106">Calcium</keyword>
<reference evidence="6 7" key="1">
    <citation type="submission" date="2021-03" db="EMBL/GenBank/DDBJ databases">
        <authorList>
            <person name="Peeters C."/>
        </authorList>
    </citation>
    <scope>NUCLEOTIDE SEQUENCE [LARGE SCALE GENOMIC DNA]</scope>
    <source>
        <strain evidence="6 7">LMG 26411</strain>
    </source>
</reference>
<evidence type="ECO:0000313" key="7">
    <source>
        <dbReference type="Proteomes" id="UP000672657"/>
    </source>
</evidence>
<feature type="chain" id="PRO_5045036531" description="PilY1 beta-propeller domain-containing protein" evidence="4">
    <location>
        <begin position="30"/>
        <end position="1095"/>
    </location>
</feature>
<comment type="caution">
    <text evidence="6">The sequence shown here is derived from an EMBL/GenBank/DDBJ whole genome shotgun (WGS) entry which is preliminary data.</text>
</comment>
<feature type="signal peptide" evidence="4">
    <location>
        <begin position="1"/>
        <end position="29"/>
    </location>
</feature>
<feature type="compositionally biased region" description="Low complexity" evidence="3">
    <location>
        <begin position="564"/>
        <end position="576"/>
    </location>
</feature>
<keyword evidence="4" id="KW-0732">Signal</keyword>
<dbReference type="RefSeq" id="WP_211957640.1">
    <property type="nucleotide sequence ID" value="NZ_CAJPVI010000062.1"/>
</dbReference>
<keyword evidence="1" id="KW-0479">Metal-binding</keyword>
<evidence type="ECO:0000313" key="6">
    <source>
        <dbReference type="EMBL" id="CAG2159632.1"/>
    </source>
</evidence>
<evidence type="ECO:0000256" key="3">
    <source>
        <dbReference type="SAM" id="MobiDB-lite"/>
    </source>
</evidence>
<name>A0ABN7QEC7_9BURK</name>
<evidence type="ECO:0000256" key="1">
    <source>
        <dbReference type="ARBA" id="ARBA00022723"/>
    </source>
</evidence>
<dbReference type="InterPro" id="IPR008707">
    <property type="entry name" value="B-propeller_PilY1"/>
</dbReference>
<dbReference type="Pfam" id="PF05567">
    <property type="entry name" value="T4P_PilY1"/>
    <property type="match status" value="1"/>
</dbReference>
<dbReference type="Proteomes" id="UP000672657">
    <property type="component" value="Unassembled WGS sequence"/>
</dbReference>
<keyword evidence="7" id="KW-1185">Reference proteome</keyword>
<dbReference type="EMBL" id="CAJPVI010000062">
    <property type="protein sequence ID" value="CAG2159632.1"/>
    <property type="molecule type" value="Genomic_DNA"/>
</dbReference>
<accession>A0ABN7QEC7</accession>